<dbReference type="AlphaFoldDB" id="A0A7E4VTK4"/>
<feature type="transmembrane region" description="Helical" evidence="9">
    <location>
        <begin position="347"/>
        <end position="365"/>
    </location>
</feature>
<evidence type="ECO:0000256" key="1">
    <source>
        <dbReference type="ARBA" id="ARBA00004141"/>
    </source>
</evidence>
<name>A0A7E4VTK4_PANRE</name>
<dbReference type="SMART" id="SM00382">
    <property type="entry name" value="AAA"/>
    <property type="match status" value="1"/>
</dbReference>
<dbReference type="PROSITE" id="PS50893">
    <property type="entry name" value="ABC_TRANSPORTER_2"/>
    <property type="match status" value="1"/>
</dbReference>
<dbReference type="InterPro" id="IPR003439">
    <property type="entry name" value="ABC_transporter-like_ATP-bd"/>
</dbReference>
<feature type="transmembrane region" description="Helical" evidence="9">
    <location>
        <begin position="491"/>
        <end position="510"/>
    </location>
</feature>
<feature type="domain" description="ABC transporter" evidence="10">
    <location>
        <begin position="12"/>
        <end position="259"/>
    </location>
</feature>
<dbReference type="InterPro" id="IPR050352">
    <property type="entry name" value="ABCG_transporters"/>
</dbReference>
<keyword evidence="8 9" id="KW-0472">Membrane</keyword>
<organism evidence="11 12">
    <name type="scientific">Panagrellus redivivus</name>
    <name type="common">Microworm</name>
    <dbReference type="NCBI Taxonomy" id="6233"/>
    <lineage>
        <taxon>Eukaryota</taxon>
        <taxon>Metazoa</taxon>
        <taxon>Ecdysozoa</taxon>
        <taxon>Nematoda</taxon>
        <taxon>Chromadorea</taxon>
        <taxon>Rhabditida</taxon>
        <taxon>Tylenchina</taxon>
        <taxon>Panagrolaimomorpha</taxon>
        <taxon>Panagrolaimoidea</taxon>
        <taxon>Panagrolaimidae</taxon>
        <taxon>Panagrellus</taxon>
    </lineage>
</organism>
<comment type="subcellular location">
    <subcellularLocation>
        <location evidence="1">Membrane</location>
        <topology evidence="1">Multi-pass membrane protein</topology>
    </subcellularLocation>
</comment>
<evidence type="ECO:0000256" key="5">
    <source>
        <dbReference type="ARBA" id="ARBA00022741"/>
    </source>
</evidence>
<dbReference type="WBParaSite" id="Pan_g3293.t1">
    <property type="protein sequence ID" value="Pan_g3293.t1"/>
    <property type="gene ID" value="Pan_g3293"/>
</dbReference>
<reference evidence="11" key="1">
    <citation type="journal article" date="2013" name="Genetics">
        <title>The draft genome and transcriptome of Panagrellus redivivus are shaped by the harsh demands of a free-living lifestyle.</title>
        <authorList>
            <person name="Srinivasan J."/>
            <person name="Dillman A.R."/>
            <person name="Macchietto M.G."/>
            <person name="Heikkinen L."/>
            <person name="Lakso M."/>
            <person name="Fracchia K.M."/>
            <person name="Antoshechkin I."/>
            <person name="Mortazavi A."/>
            <person name="Wong G."/>
            <person name="Sternberg P.W."/>
        </authorList>
    </citation>
    <scope>NUCLEOTIDE SEQUENCE [LARGE SCALE GENOMIC DNA]</scope>
    <source>
        <strain evidence="11">MT8872</strain>
    </source>
</reference>
<keyword evidence="3" id="KW-0813">Transport</keyword>
<sequence length="627" mass="69920">MKPKDISFGACLDIYELSFIRSFAKGSWISSIYTPPITAEFLRRVSLRVTHGEVHGIIGSSGCGKSTLLKVVAHQIEGKTDGQVLLNGQTLTKDRFSQLCEYVDLNAQLLDKLTVEQSLQYHARLALNCKQDAVNYRVFTLMQQFDLGPVANEIVGELNEADRRRLLIAMHLVKDPVLIVIDDPLIGLDALSAFQLMSSLQDYTKRQARMALVSMRCPRSDIYQLLSQLSLLFYGEVVYSGPTKQMPHYFSQLGFRCPPTENPAVYYLSLATIDRETPESYTETQTKAIKLAEVFRERRNSLPYLSNFEMPNTEMPILSCFYGSPSTFTRLVSLFGRHMTHISRSGGFAAAQLILPFLLILTAVLGSSITSSSWHSPKSMAGTLFVTYLGTGLAGVWTTVVQFAPLRPVVFLDVSLGLYNAVLMLAVYLGLGFVLDLLSLGLGAFAIVWRVTDDIQLEPFVHIFMSILFVYYTYKLLTLACSLCMDSSHRVLLTMSTICMGMNVVASGFLKSYHSFQSASHYLLPATTIMLERIVNVRAAVDFVNATKVQNCSRNEFQEFASASAFCRWTSGSDYLEESVPDAITATSSEWWIGLVLVLGINFITIVFFLLVTQKCAQKKVAKLYKA</sequence>
<comment type="similarity">
    <text evidence="2">Belongs to the ABC transporter superfamily. ABCG family. Eye pigment precursor importer (TC 3.A.1.204) subfamily.</text>
</comment>
<evidence type="ECO:0000256" key="4">
    <source>
        <dbReference type="ARBA" id="ARBA00022692"/>
    </source>
</evidence>
<keyword evidence="5" id="KW-0547">Nucleotide-binding</keyword>
<dbReference type="PANTHER" id="PTHR48041">
    <property type="entry name" value="ABC TRANSPORTER G FAMILY MEMBER 28"/>
    <property type="match status" value="1"/>
</dbReference>
<evidence type="ECO:0000256" key="2">
    <source>
        <dbReference type="ARBA" id="ARBA00005814"/>
    </source>
</evidence>
<dbReference type="GO" id="GO:0016887">
    <property type="term" value="F:ATP hydrolysis activity"/>
    <property type="evidence" value="ECO:0007669"/>
    <property type="project" value="InterPro"/>
</dbReference>
<dbReference type="SUPFAM" id="SSF52540">
    <property type="entry name" value="P-loop containing nucleoside triphosphate hydrolases"/>
    <property type="match status" value="1"/>
</dbReference>
<evidence type="ECO:0000313" key="11">
    <source>
        <dbReference type="Proteomes" id="UP000492821"/>
    </source>
</evidence>
<keyword evidence="7 9" id="KW-1133">Transmembrane helix</keyword>
<keyword evidence="11" id="KW-1185">Reference proteome</keyword>
<dbReference type="Pfam" id="PF00005">
    <property type="entry name" value="ABC_tran"/>
    <property type="match status" value="1"/>
</dbReference>
<evidence type="ECO:0000256" key="6">
    <source>
        <dbReference type="ARBA" id="ARBA00022840"/>
    </source>
</evidence>
<dbReference type="InterPro" id="IPR027417">
    <property type="entry name" value="P-loop_NTPase"/>
</dbReference>
<feature type="transmembrane region" description="Helical" evidence="9">
    <location>
        <begin position="591"/>
        <end position="613"/>
    </location>
</feature>
<proteinExistence type="inferred from homology"/>
<evidence type="ECO:0000259" key="10">
    <source>
        <dbReference type="PROSITE" id="PS50893"/>
    </source>
</evidence>
<keyword evidence="6" id="KW-0067">ATP-binding</keyword>
<evidence type="ECO:0000256" key="9">
    <source>
        <dbReference type="SAM" id="Phobius"/>
    </source>
</evidence>
<evidence type="ECO:0000256" key="7">
    <source>
        <dbReference type="ARBA" id="ARBA00022989"/>
    </source>
</evidence>
<dbReference type="GO" id="GO:0043190">
    <property type="term" value="C:ATP-binding cassette (ABC) transporter complex"/>
    <property type="evidence" value="ECO:0007669"/>
    <property type="project" value="TreeGrafter"/>
</dbReference>
<dbReference type="PANTHER" id="PTHR48041:SF113">
    <property type="entry name" value="ATP-BINDING CASSETTE SUB-FAMILY G MEMBER 5"/>
    <property type="match status" value="1"/>
</dbReference>
<feature type="transmembrane region" description="Helical" evidence="9">
    <location>
        <begin position="460"/>
        <end position="484"/>
    </location>
</feature>
<feature type="transmembrane region" description="Helical" evidence="9">
    <location>
        <begin position="385"/>
        <end position="406"/>
    </location>
</feature>
<accession>A0A7E4VTK4</accession>
<dbReference type="GO" id="GO:0042626">
    <property type="term" value="F:ATPase-coupled transmembrane transporter activity"/>
    <property type="evidence" value="ECO:0007669"/>
    <property type="project" value="TreeGrafter"/>
</dbReference>
<evidence type="ECO:0000256" key="3">
    <source>
        <dbReference type="ARBA" id="ARBA00022448"/>
    </source>
</evidence>
<dbReference type="Gene3D" id="3.40.50.300">
    <property type="entry name" value="P-loop containing nucleotide triphosphate hydrolases"/>
    <property type="match status" value="1"/>
</dbReference>
<evidence type="ECO:0000313" key="12">
    <source>
        <dbReference type="WBParaSite" id="Pan_g3293.t1"/>
    </source>
</evidence>
<dbReference type="InterPro" id="IPR003593">
    <property type="entry name" value="AAA+_ATPase"/>
</dbReference>
<evidence type="ECO:0000256" key="8">
    <source>
        <dbReference type="ARBA" id="ARBA00023136"/>
    </source>
</evidence>
<dbReference type="Proteomes" id="UP000492821">
    <property type="component" value="Unassembled WGS sequence"/>
</dbReference>
<dbReference type="GO" id="GO:0005524">
    <property type="term" value="F:ATP binding"/>
    <property type="evidence" value="ECO:0007669"/>
    <property type="project" value="UniProtKB-KW"/>
</dbReference>
<feature type="transmembrane region" description="Helical" evidence="9">
    <location>
        <begin position="418"/>
        <end position="448"/>
    </location>
</feature>
<protein>
    <submittedName>
        <fullName evidence="12">ABC transporter domain-containing protein</fullName>
    </submittedName>
</protein>
<reference evidence="12" key="2">
    <citation type="submission" date="2020-10" db="UniProtKB">
        <authorList>
            <consortium name="WormBaseParasite"/>
        </authorList>
    </citation>
    <scope>IDENTIFICATION</scope>
</reference>
<keyword evidence="4 9" id="KW-0812">Transmembrane</keyword>